<sequence>MPDSNKIMSVARLAFKDYLSPDQIIELGAPEKMIDGGIRWVNIFDWDYIMLPGSEAGVFLKGSKVHEFPYAPAPTTSRHLAQPCLGKTKVVTVKDWNANPDLTVMWAFSLSTLEDDVRAFFDPTDNDSLTNRLDVERLIAGQKVWVRIPNWLALYGLSSTEITIFTYAQPCAAERNGIKVAD</sequence>
<organism evidence="1 2">
    <name type="scientific">Gymnopilus junonius</name>
    <name type="common">Spectacular rustgill mushroom</name>
    <name type="synonym">Gymnopilus spectabilis subsp. junonius</name>
    <dbReference type="NCBI Taxonomy" id="109634"/>
    <lineage>
        <taxon>Eukaryota</taxon>
        <taxon>Fungi</taxon>
        <taxon>Dikarya</taxon>
        <taxon>Basidiomycota</taxon>
        <taxon>Agaricomycotina</taxon>
        <taxon>Agaricomycetes</taxon>
        <taxon>Agaricomycetidae</taxon>
        <taxon>Agaricales</taxon>
        <taxon>Agaricineae</taxon>
        <taxon>Hymenogastraceae</taxon>
        <taxon>Gymnopilus</taxon>
    </lineage>
</organism>
<evidence type="ECO:0000313" key="2">
    <source>
        <dbReference type="Proteomes" id="UP000724874"/>
    </source>
</evidence>
<proteinExistence type="predicted"/>
<dbReference type="EMBL" id="JADNYJ010000073">
    <property type="protein sequence ID" value="KAF8891137.1"/>
    <property type="molecule type" value="Genomic_DNA"/>
</dbReference>
<evidence type="ECO:0000313" key="1">
    <source>
        <dbReference type="EMBL" id="KAF8891137.1"/>
    </source>
</evidence>
<reference evidence="1" key="1">
    <citation type="submission" date="2020-11" db="EMBL/GenBank/DDBJ databases">
        <authorList>
            <consortium name="DOE Joint Genome Institute"/>
            <person name="Ahrendt S."/>
            <person name="Riley R."/>
            <person name="Andreopoulos W."/>
            <person name="LaButti K."/>
            <person name="Pangilinan J."/>
            <person name="Ruiz-duenas F.J."/>
            <person name="Barrasa J.M."/>
            <person name="Sanchez-Garcia M."/>
            <person name="Camarero S."/>
            <person name="Miyauchi S."/>
            <person name="Serrano A."/>
            <person name="Linde D."/>
            <person name="Babiker R."/>
            <person name="Drula E."/>
            <person name="Ayuso-Fernandez I."/>
            <person name="Pacheco R."/>
            <person name="Padilla G."/>
            <person name="Ferreira P."/>
            <person name="Barriuso J."/>
            <person name="Kellner H."/>
            <person name="Castanera R."/>
            <person name="Alfaro M."/>
            <person name="Ramirez L."/>
            <person name="Pisabarro A.G."/>
            <person name="Kuo A."/>
            <person name="Tritt A."/>
            <person name="Lipzen A."/>
            <person name="He G."/>
            <person name="Yan M."/>
            <person name="Ng V."/>
            <person name="Cullen D."/>
            <person name="Martin F."/>
            <person name="Rosso M.-N."/>
            <person name="Henrissat B."/>
            <person name="Hibbett D."/>
            <person name="Martinez A.T."/>
            <person name="Grigoriev I.V."/>
        </authorList>
    </citation>
    <scope>NUCLEOTIDE SEQUENCE</scope>
    <source>
        <strain evidence="1">AH 44721</strain>
    </source>
</reference>
<keyword evidence="2" id="KW-1185">Reference proteome</keyword>
<comment type="caution">
    <text evidence="1">The sequence shown here is derived from an EMBL/GenBank/DDBJ whole genome shotgun (WGS) entry which is preliminary data.</text>
</comment>
<dbReference type="AlphaFoldDB" id="A0A9P5NJU7"/>
<gene>
    <name evidence="1" type="ORF">CPB84DRAFT_1826314</name>
</gene>
<name>A0A9P5NJU7_GYMJU</name>
<dbReference type="Proteomes" id="UP000724874">
    <property type="component" value="Unassembled WGS sequence"/>
</dbReference>
<protein>
    <submittedName>
        <fullName evidence="1">Uncharacterized protein</fullName>
    </submittedName>
</protein>
<accession>A0A9P5NJU7</accession>